<keyword evidence="2" id="KW-1185">Reference proteome</keyword>
<evidence type="ECO:0000313" key="1">
    <source>
        <dbReference type="EMBL" id="TKC80078.1"/>
    </source>
</evidence>
<dbReference type="OrthoDB" id="9134862at2"/>
<comment type="caution">
    <text evidence="1">The sequence shown here is derived from an EMBL/GenBank/DDBJ whole genome shotgun (WGS) entry which is preliminary data.</text>
</comment>
<organism evidence="1 2">
    <name type="scientific">Trinickia terrae</name>
    <dbReference type="NCBI Taxonomy" id="2571161"/>
    <lineage>
        <taxon>Bacteria</taxon>
        <taxon>Pseudomonadati</taxon>
        <taxon>Pseudomonadota</taxon>
        <taxon>Betaproteobacteria</taxon>
        <taxon>Burkholderiales</taxon>
        <taxon>Burkholderiaceae</taxon>
        <taxon>Trinickia</taxon>
    </lineage>
</organism>
<gene>
    <name evidence="1" type="ORF">FAZ69_30170</name>
</gene>
<evidence type="ECO:0000313" key="2">
    <source>
        <dbReference type="Proteomes" id="UP000305539"/>
    </source>
</evidence>
<accession>A0A4U1HJG5</accession>
<dbReference type="EMBL" id="SWJE01000022">
    <property type="protein sequence ID" value="TKC80078.1"/>
    <property type="molecule type" value="Genomic_DNA"/>
</dbReference>
<name>A0A4U1HJG5_9BURK</name>
<reference evidence="1 2" key="1">
    <citation type="submission" date="2019-04" db="EMBL/GenBank/DDBJ databases">
        <title>Trinickia sp. 7GSK02, isolated from subtropical forest soil.</title>
        <authorList>
            <person name="Gao Z.-H."/>
            <person name="Qiu L.-H."/>
        </authorList>
    </citation>
    <scope>NUCLEOTIDE SEQUENCE [LARGE SCALE GENOMIC DNA]</scope>
    <source>
        <strain evidence="1 2">7GSK02</strain>
    </source>
</reference>
<dbReference type="AlphaFoldDB" id="A0A4U1HJG5"/>
<sequence>MACLNLSGVVVGIAPRATMRVAPDGPKKPFGFESRFFCQVLRQAGVPFTSSNFSDRKTRWVDFGKAVSGIG</sequence>
<proteinExistence type="predicted"/>
<dbReference type="Proteomes" id="UP000305539">
    <property type="component" value="Unassembled WGS sequence"/>
</dbReference>
<protein>
    <submittedName>
        <fullName evidence="1">Uncharacterized protein</fullName>
    </submittedName>
</protein>